<dbReference type="HOGENOM" id="CLU_2767226_0_0_9"/>
<dbReference type="RefSeq" id="WP_010899669.1">
    <property type="nucleotide sequence ID" value="NC_002570.2"/>
</dbReference>
<dbReference type="OrthoDB" id="3618415at2"/>
<dbReference type="Proteomes" id="UP000001258">
    <property type="component" value="Chromosome"/>
</dbReference>
<gene>
    <name evidence="1" type="ordered locus">BH3540</name>
</gene>
<organism evidence="1 2">
    <name type="scientific">Halalkalibacterium halodurans (strain ATCC BAA-125 / DSM 18197 / FERM 7344 / JCM 9153 / C-125)</name>
    <name type="common">Bacillus halodurans</name>
    <dbReference type="NCBI Taxonomy" id="272558"/>
    <lineage>
        <taxon>Bacteria</taxon>
        <taxon>Bacillati</taxon>
        <taxon>Bacillota</taxon>
        <taxon>Bacilli</taxon>
        <taxon>Bacillales</taxon>
        <taxon>Bacillaceae</taxon>
        <taxon>Halalkalibacterium (ex Joshi et al. 2022)</taxon>
    </lineage>
</organism>
<keyword evidence="2" id="KW-1185">Reference proteome</keyword>
<dbReference type="AlphaFoldDB" id="Q9K733"/>
<sequence length="69" mass="8020">MDEKLVTILFCSECFHHQVLDIKTIQKIVTSLEWECQNCGHSAFIGGDERAQAVEAYFLIRWEEMKEGN</sequence>
<proteinExistence type="predicted"/>
<accession>Q9K733</accession>
<dbReference type="STRING" id="272558.gene:10729453"/>
<dbReference type="EMBL" id="BA000004">
    <property type="protein sequence ID" value="BAB07259.1"/>
    <property type="molecule type" value="Genomic_DNA"/>
</dbReference>
<protein>
    <submittedName>
        <fullName evidence="1">BH3540 protein</fullName>
    </submittedName>
</protein>
<dbReference type="PIR" id="D84092">
    <property type="entry name" value="D84092"/>
</dbReference>
<dbReference type="KEGG" id="bha:BH3540"/>
<name>Q9K733_HALH5</name>
<evidence type="ECO:0000313" key="1">
    <source>
        <dbReference type="EMBL" id="BAB07259.1"/>
    </source>
</evidence>
<evidence type="ECO:0000313" key="2">
    <source>
        <dbReference type="Proteomes" id="UP000001258"/>
    </source>
</evidence>
<reference evidence="1 2" key="1">
    <citation type="journal article" date="2000" name="Nucleic Acids Res.">
        <title>Complete genome sequence of the alkaliphilic bacterium Bacillus halodurans and genomic sequence comparison with Bacillus subtilis.</title>
        <authorList>
            <person name="Takami H."/>
            <person name="Nakasone K."/>
            <person name="Takaki Y."/>
            <person name="Maeno G."/>
            <person name="Sasaki R."/>
            <person name="Masui N."/>
            <person name="Fuji F."/>
            <person name="Hirama C."/>
            <person name="Nakamura Y."/>
            <person name="Ogasawara N."/>
            <person name="Kuhara S."/>
            <person name="Horikoshi K."/>
        </authorList>
    </citation>
    <scope>NUCLEOTIDE SEQUENCE [LARGE SCALE GENOMIC DNA]</scope>
    <source>
        <strain evidence="2">ATCC BAA-125 / DSM 18197 / FERM 7344 / JCM 9153 / C-125</strain>
    </source>
</reference>